<proteinExistence type="predicted"/>
<comment type="caution">
    <text evidence="1">The sequence shown here is derived from an EMBL/GenBank/DDBJ whole genome shotgun (WGS) entry which is preliminary data.</text>
</comment>
<gene>
    <name evidence="1" type="ORF">ANBU17_19880</name>
</gene>
<dbReference type="Proteomes" id="UP000613208">
    <property type="component" value="Unassembled WGS sequence"/>
</dbReference>
<name>A0A916VDF2_9FIRM</name>
<keyword evidence="2" id="KW-1185">Reference proteome</keyword>
<evidence type="ECO:0000313" key="2">
    <source>
        <dbReference type="Proteomes" id="UP000613208"/>
    </source>
</evidence>
<reference evidence="1" key="1">
    <citation type="submission" date="2020-06" db="EMBL/GenBank/DDBJ databases">
        <title>Characterization of fructooligosaccharide metabolism and fructooligosaccharide-degrading enzymes in human commensal butyrate producers.</title>
        <authorList>
            <person name="Tanno H."/>
            <person name="Fujii T."/>
            <person name="Hirano K."/>
            <person name="Maeno S."/>
            <person name="Tonozuka T."/>
            <person name="Sakamoto M."/>
            <person name="Ohkuma M."/>
            <person name="Tochio T."/>
            <person name="Endo A."/>
        </authorList>
    </citation>
    <scope>NUCLEOTIDE SEQUENCE</scope>
    <source>
        <strain evidence="1">JCM 17466</strain>
    </source>
</reference>
<evidence type="ECO:0000313" key="1">
    <source>
        <dbReference type="EMBL" id="GFO85641.1"/>
    </source>
</evidence>
<protein>
    <recommendedName>
        <fullName evidence="3">DUF2383 domain-containing protein</fullName>
    </recommendedName>
</protein>
<sequence>MDNEQLLNRMQQNIQMVLETIPEIQKNASDHGLKSDLASQESLYRDFLSRIRKTMDDNGYEIDSVNEFLKLYSEWMTKIKAMTDNSASHLAELCIEGYTMGMVKALQDRHQFSNAARESLALALELADQHQKSIECLKQYL</sequence>
<accession>A0A916VDF2</accession>
<dbReference type="RefSeq" id="WP_201311341.1">
    <property type="nucleotide sequence ID" value="NZ_BLYI01000043.1"/>
</dbReference>
<organism evidence="1 2">
    <name type="scientific">Anaerostipes butyraticus</name>
    <dbReference type="NCBI Taxonomy" id="645466"/>
    <lineage>
        <taxon>Bacteria</taxon>
        <taxon>Bacillati</taxon>
        <taxon>Bacillota</taxon>
        <taxon>Clostridia</taxon>
        <taxon>Lachnospirales</taxon>
        <taxon>Lachnospiraceae</taxon>
        <taxon>Anaerostipes</taxon>
    </lineage>
</organism>
<dbReference type="EMBL" id="BLYI01000043">
    <property type="protein sequence ID" value="GFO85641.1"/>
    <property type="molecule type" value="Genomic_DNA"/>
</dbReference>
<evidence type="ECO:0008006" key="3">
    <source>
        <dbReference type="Google" id="ProtNLM"/>
    </source>
</evidence>
<dbReference type="AlphaFoldDB" id="A0A916VDF2"/>